<feature type="region of interest" description="Disordered" evidence="1">
    <location>
        <begin position="1"/>
        <end position="127"/>
    </location>
</feature>
<feature type="compositionally biased region" description="Basic and acidic residues" evidence="1">
    <location>
        <begin position="101"/>
        <end position="127"/>
    </location>
</feature>
<proteinExistence type="predicted"/>
<feature type="compositionally biased region" description="Polar residues" evidence="1">
    <location>
        <begin position="66"/>
        <end position="78"/>
    </location>
</feature>
<name>A0A482XF51_LAOST</name>
<feature type="compositionally biased region" description="Polar residues" evidence="1">
    <location>
        <begin position="30"/>
        <end position="39"/>
    </location>
</feature>
<feature type="compositionally biased region" description="Polar residues" evidence="1">
    <location>
        <begin position="1"/>
        <end position="11"/>
    </location>
</feature>
<dbReference type="EMBL" id="QKKF02011362">
    <property type="protein sequence ID" value="RZF44109.1"/>
    <property type="molecule type" value="Genomic_DNA"/>
</dbReference>
<dbReference type="Proteomes" id="UP000291343">
    <property type="component" value="Unassembled WGS sequence"/>
</dbReference>
<comment type="caution">
    <text evidence="2">The sequence shown here is derived from an EMBL/GenBank/DDBJ whole genome shotgun (WGS) entry which is preliminary data.</text>
</comment>
<dbReference type="AlphaFoldDB" id="A0A482XF51"/>
<evidence type="ECO:0000313" key="3">
    <source>
        <dbReference type="Proteomes" id="UP000291343"/>
    </source>
</evidence>
<evidence type="ECO:0000256" key="1">
    <source>
        <dbReference type="SAM" id="MobiDB-lite"/>
    </source>
</evidence>
<organism evidence="2 3">
    <name type="scientific">Laodelphax striatellus</name>
    <name type="common">Small brown planthopper</name>
    <name type="synonym">Delphax striatella</name>
    <dbReference type="NCBI Taxonomy" id="195883"/>
    <lineage>
        <taxon>Eukaryota</taxon>
        <taxon>Metazoa</taxon>
        <taxon>Ecdysozoa</taxon>
        <taxon>Arthropoda</taxon>
        <taxon>Hexapoda</taxon>
        <taxon>Insecta</taxon>
        <taxon>Pterygota</taxon>
        <taxon>Neoptera</taxon>
        <taxon>Paraneoptera</taxon>
        <taxon>Hemiptera</taxon>
        <taxon>Auchenorrhyncha</taxon>
        <taxon>Fulgoroidea</taxon>
        <taxon>Delphacidae</taxon>
        <taxon>Criomorphinae</taxon>
        <taxon>Laodelphax</taxon>
    </lineage>
</organism>
<keyword evidence="3" id="KW-1185">Reference proteome</keyword>
<accession>A0A482XF51</accession>
<sequence>MEPQLASSLNGRQKKNEVDWSKYGLRTEQQDSSTLSWKNSPEEGGGYGAGGHQPADVSELFAGEQEVNTPSQTPNSTGCDMKELRLPPRLVVLAQKRTRLERKEKRKEEIREGRKRERQEERKKRKK</sequence>
<dbReference type="SMR" id="A0A482XF51"/>
<protein>
    <submittedName>
        <fullName evidence="2">Uncharacterized protein</fullName>
    </submittedName>
</protein>
<reference evidence="2 3" key="1">
    <citation type="journal article" date="2017" name="Gigascience">
        <title>Genome sequence of the small brown planthopper, Laodelphax striatellus.</title>
        <authorList>
            <person name="Zhu J."/>
            <person name="Jiang F."/>
            <person name="Wang X."/>
            <person name="Yang P."/>
            <person name="Bao Y."/>
            <person name="Zhao W."/>
            <person name="Wang W."/>
            <person name="Lu H."/>
            <person name="Wang Q."/>
            <person name="Cui N."/>
            <person name="Li J."/>
            <person name="Chen X."/>
            <person name="Luo L."/>
            <person name="Yu J."/>
            <person name="Kang L."/>
            <person name="Cui F."/>
        </authorList>
    </citation>
    <scope>NUCLEOTIDE SEQUENCE [LARGE SCALE GENOMIC DNA]</scope>
    <source>
        <strain evidence="2">Lst14</strain>
    </source>
</reference>
<dbReference type="InParanoid" id="A0A482XF51"/>
<evidence type="ECO:0000313" key="2">
    <source>
        <dbReference type="EMBL" id="RZF44109.1"/>
    </source>
</evidence>
<gene>
    <name evidence="2" type="ORF">LSTR_LSTR014182</name>
</gene>